<name>A0A0H5DT35_9BACT</name>
<organism evidence="4 5">
    <name type="scientific">Estrella lausannensis</name>
    <dbReference type="NCBI Taxonomy" id="483423"/>
    <lineage>
        <taxon>Bacteria</taxon>
        <taxon>Pseudomonadati</taxon>
        <taxon>Chlamydiota</taxon>
        <taxon>Chlamydiia</taxon>
        <taxon>Parachlamydiales</taxon>
        <taxon>Candidatus Criblamydiaceae</taxon>
        <taxon>Estrella</taxon>
    </lineage>
</organism>
<feature type="transmembrane region" description="Helical" evidence="2">
    <location>
        <begin position="33"/>
        <end position="57"/>
    </location>
</feature>
<evidence type="ECO:0000256" key="1">
    <source>
        <dbReference type="ARBA" id="ARBA00022679"/>
    </source>
</evidence>
<dbReference type="InterPro" id="IPR002792">
    <property type="entry name" value="TRAM_dom"/>
</dbReference>
<dbReference type="SUPFAM" id="SSF88723">
    <property type="entry name" value="PIN domain-like"/>
    <property type="match status" value="1"/>
</dbReference>
<feature type="transmembrane region" description="Helical" evidence="2">
    <location>
        <begin position="7"/>
        <end position="27"/>
    </location>
</feature>
<dbReference type="InterPro" id="IPR029060">
    <property type="entry name" value="PIN-like_dom_sf"/>
</dbReference>
<dbReference type="Proteomes" id="UP000220251">
    <property type="component" value="Unassembled WGS sequence"/>
</dbReference>
<gene>
    <name evidence="4" type="ORF">ELAC_2198</name>
</gene>
<dbReference type="AlphaFoldDB" id="A0A0H5DT35"/>
<evidence type="ECO:0000259" key="3">
    <source>
        <dbReference type="PROSITE" id="PS50926"/>
    </source>
</evidence>
<dbReference type="RefSeq" id="WP_098039379.1">
    <property type="nucleotide sequence ID" value="NZ_CWGJ01000028.1"/>
</dbReference>
<dbReference type="GO" id="GO:0016740">
    <property type="term" value="F:transferase activity"/>
    <property type="evidence" value="ECO:0007669"/>
    <property type="project" value="UniProtKB-KW"/>
</dbReference>
<keyword evidence="2" id="KW-1133">Transmembrane helix</keyword>
<accession>A0A0H5DT35</accession>
<keyword evidence="2" id="KW-0472">Membrane</keyword>
<dbReference type="Gene3D" id="3.40.50.1010">
    <property type="entry name" value="5'-nuclease"/>
    <property type="match status" value="1"/>
</dbReference>
<evidence type="ECO:0000313" key="5">
    <source>
        <dbReference type="Proteomes" id="UP000220251"/>
    </source>
</evidence>
<evidence type="ECO:0000256" key="2">
    <source>
        <dbReference type="SAM" id="Phobius"/>
    </source>
</evidence>
<keyword evidence="1" id="KW-0808">Transferase</keyword>
<reference evidence="5" key="1">
    <citation type="submission" date="2015-06" db="EMBL/GenBank/DDBJ databases">
        <authorList>
            <person name="Bertelli C."/>
        </authorList>
    </citation>
    <scope>NUCLEOTIDE SEQUENCE [LARGE SCALE GENOMIC DNA]</scope>
    <source>
        <strain evidence="5">CRIB-30</strain>
    </source>
</reference>
<dbReference type="CDD" id="cd09877">
    <property type="entry name" value="PIN_YacL-like"/>
    <property type="match status" value="1"/>
</dbReference>
<dbReference type="PROSITE" id="PS50926">
    <property type="entry name" value="TRAM"/>
    <property type="match status" value="1"/>
</dbReference>
<feature type="transmembrane region" description="Helical" evidence="2">
    <location>
        <begin position="69"/>
        <end position="93"/>
    </location>
</feature>
<dbReference type="OrthoDB" id="9780734at2"/>
<feature type="transmembrane region" description="Helical" evidence="2">
    <location>
        <begin position="99"/>
        <end position="118"/>
    </location>
</feature>
<protein>
    <submittedName>
        <fullName evidence="4">Conserved putative membrane protein</fullName>
    </submittedName>
</protein>
<sequence>MDISLVFLRGIFFCLAVFIGFSYGILASEEYSLLSMFLGTLCGTAFGIVLIGADVFFRKFNLRTLNLAIIGLFLGFMLSEAIFMILGTLFSILPATISPHSLLTLKASVLLTAVYIAMMMTSRAAEEFYVSIPFVKFSPASLQKKDIILDGSLLGDARLIDLAASGLLDHHLIIPRFLITELYDLSEKGDEQQKAKAKKALEVIKKLENIPTLGIRFNSTDFPDIKDHHERLIKLARVLDANILTQDMSQIQQSQIEDLRIIKFQTLCNALKPLSQSGEFLNIKIQRYGKEPRQGVGYLDDGTMVVVNGGAEFIGEIIKVQVLSVKHTSSGRMIFCNTLDDNFLAEGSYHKAHTVGDEEPQPKNFFAL</sequence>
<keyword evidence="5" id="KW-1185">Reference proteome</keyword>
<proteinExistence type="predicted"/>
<dbReference type="Pfam" id="PF01938">
    <property type="entry name" value="TRAM"/>
    <property type="match status" value="1"/>
</dbReference>
<dbReference type="EMBL" id="CWGJ01000028">
    <property type="protein sequence ID" value="CRX39518.1"/>
    <property type="molecule type" value="Genomic_DNA"/>
</dbReference>
<feature type="domain" description="TRAM" evidence="3">
    <location>
        <begin position="274"/>
        <end position="335"/>
    </location>
</feature>
<keyword evidence="2" id="KW-0812">Transmembrane</keyword>
<evidence type="ECO:0000313" key="4">
    <source>
        <dbReference type="EMBL" id="CRX39518.1"/>
    </source>
</evidence>